<dbReference type="AlphaFoldDB" id="A0A852U0C5"/>
<dbReference type="EMBL" id="JACCCC010000001">
    <property type="protein sequence ID" value="NYE49699.1"/>
    <property type="molecule type" value="Genomic_DNA"/>
</dbReference>
<dbReference type="RefSeq" id="WP_179645317.1">
    <property type="nucleotide sequence ID" value="NZ_BAAAYY010000037.1"/>
</dbReference>
<sequence length="344" mass="37136">MNNKLVAAPAGLLGTDDLTAATAWVETPLQLLSVLEAHSTGRFAKRCHAIPRSGSAALEATVAEIKRLGLPADLTVLPARDEPRDARTDAGLWFIGDAFSGKVQRALLRDRRRRYVVVDDGLATLHLLRLLVKPVAAPLVRARVRAGVSRKTLGLATALRLRAAARAGRLAVFTVIPLPDDLAEQARRAGISIVNHDFTWLRAQPDSSAPEERRVVLGAAMVNDGLIRADRYLEWVGAHAAKEPVLYYPHRREDASTLEPLSRVPGVRIAGHGLPAEVGLRGLTAGHRVVSLPSTAVTSLRVLLGTRGVRIDAAGVPEDWWTAEAAPSLRAHLSTFVHSPEETR</sequence>
<name>A0A852U0C5_9ACTN</name>
<protein>
    <submittedName>
        <fullName evidence="1">Uncharacterized protein</fullName>
    </submittedName>
</protein>
<evidence type="ECO:0000313" key="2">
    <source>
        <dbReference type="Proteomes" id="UP000589036"/>
    </source>
</evidence>
<keyword evidence="2" id="KW-1185">Reference proteome</keyword>
<organism evidence="1 2">
    <name type="scientific">Spinactinospora alkalitolerans</name>
    <dbReference type="NCBI Taxonomy" id="687207"/>
    <lineage>
        <taxon>Bacteria</taxon>
        <taxon>Bacillati</taxon>
        <taxon>Actinomycetota</taxon>
        <taxon>Actinomycetes</taxon>
        <taxon>Streptosporangiales</taxon>
        <taxon>Nocardiopsidaceae</taxon>
        <taxon>Spinactinospora</taxon>
    </lineage>
</organism>
<evidence type="ECO:0000313" key="1">
    <source>
        <dbReference type="EMBL" id="NYE49699.1"/>
    </source>
</evidence>
<proteinExistence type="predicted"/>
<reference evidence="1 2" key="1">
    <citation type="submission" date="2020-07" db="EMBL/GenBank/DDBJ databases">
        <title>Sequencing the genomes of 1000 actinobacteria strains.</title>
        <authorList>
            <person name="Klenk H.-P."/>
        </authorList>
    </citation>
    <scope>NUCLEOTIDE SEQUENCE [LARGE SCALE GENOMIC DNA]</scope>
    <source>
        <strain evidence="1 2">CXB654</strain>
    </source>
</reference>
<accession>A0A852U0C5</accession>
<dbReference type="Proteomes" id="UP000589036">
    <property type="component" value="Unassembled WGS sequence"/>
</dbReference>
<gene>
    <name evidence="1" type="ORF">HDA32_004819</name>
</gene>
<comment type="caution">
    <text evidence="1">The sequence shown here is derived from an EMBL/GenBank/DDBJ whole genome shotgun (WGS) entry which is preliminary data.</text>
</comment>